<dbReference type="Pfam" id="PF13727">
    <property type="entry name" value="CoA_binding_3"/>
    <property type="match status" value="1"/>
</dbReference>
<feature type="transmembrane region" description="Helical" evidence="2">
    <location>
        <begin position="7"/>
        <end position="28"/>
    </location>
</feature>
<dbReference type="SUPFAM" id="SSF51735">
    <property type="entry name" value="NAD(P)-binding Rossmann-fold domains"/>
    <property type="match status" value="1"/>
</dbReference>
<keyword evidence="2" id="KW-0472">Membrane</keyword>
<organism evidence="4 5">
    <name type="scientific">Syntrophomonas wolfei subsp. wolfei (strain DSM 2245B / Goettingen)</name>
    <dbReference type="NCBI Taxonomy" id="335541"/>
    <lineage>
        <taxon>Bacteria</taxon>
        <taxon>Bacillati</taxon>
        <taxon>Bacillota</taxon>
        <taxon>Clostridia</taxon>
        <taxon>Eubacteriales</taxon>
        <taxon>Syntrophomonadaceae</taxon>
        <taxon>Syntrophomonas</taxon>
    </lineage>
</organism>
<dbReference type="EMBL" id="CP000448">
    <property type="protein sequence ID" value="ABI67483.1"/>
    <property type="molecule type" value="Genomic_DNA"/>
</dbReference>
<dbReference type="STRING" id="335541.Swol_0128"/>
<dbReference type="RefSeq" id="WP_011639594.1">
    <property type="nucleotide sequence ID" value="NC_008346.1"/>
</dbReference>
<evidence type="ECO:0000256" key="1">
    <source>
        <dbReference type="ARBA" id="ARBA00007430"/>
    </source>
</evidence>
<keyword evidence="2" id="KW-0812">Transmembrane</keyword>
<protein>
    <recommendedName>
        <fullName evidence="3">Polysaccharide biosynthesis protein CapD-like domain-containing protein</fullName>
    </recommendedName>
</protein>
<dbReference type="eggNOG" id="COG0344">
    <property type="taxonomic scope" value="Bacteria"/>
</dbReference>
<evidence type="ECO:0000313" key="4">
    <source>
        <dbReference type="EMBL" id="ABI67483.1"/>
    </source>
</evidence>
<reference evidence="5" key="1">
    <citation type="journal article" date="2010" name="Environ. Microbiol.">
        <title>The genome of Syntrophomonas wolfei: new insights into syntrophic metabolism and biohydrogen production.</title>
        <authorList>
            <person name="Sieber J.R."/>
            <person name="Sims D.R."/>
            <person name="Han C."/>
            <person name="Kim E."/>
            <person name="Lykidis A."/>
            <person name="Lapidus A.L."/>
            <person name="McDonnald E."/>
            <person name="Rohlin L."/>
            <person name="Culley D.E."/>
            <person name="Gunsalus R."/>
            <person name="McInerney M.J."/>
        </authorList>
    </citation>
    <scope>NUCLEOTIDE SEQUENCE [LARGE SCALE GENOMIC DNA]</scope>
    <source>
        <strain evidence="5">DSM 2245B / Goettingen</strain>
    </source>
</reference>
<dbReference type="Pfam" id="PF02719">
    <property type="entry name" value="Polysacc_synt_2"/>
    <property type="match status" value="1"/>
</dbReference>
<evidence type="ECO:0000259" key="3">
    <source>
        <dbReference type="Pfam" id="PF02719"/>
    </source>
</evidence>
<dbReference type="PANTHER" id="PTHR43318:SF1">
    <property type="entry name" value="POLYSACCHARIDE BIOSYNTHESIS PROTEIN EPSC-RELATED"/>
    <property type="match status" value="1"/>
</dbReference>
<name>Q0B0M1_SYNWW</name>
<accession>Q0B0M1</accession>
<gene>
    <name evidence="4" type="ordered locus">Swol_0128</name>
</gene>
<dbReference type="KEGG" id="swo:Swol_0128"/>
<dbReference type="Proteomes" id="UP000001968">
    <property type="component" value="Chromosome"/>
</dbReference>
<feature type="domain" description="Polysaccharide biosynthesis protein CapD-like" evidence="3">
    <location>
        <begin position="281"/>
        <end position="563"/>
    </location>
</feature>
<dbReference type="CDD" id="cd05237">
    <property type="entry name" value="UDP_invert_4-6DH_SDR_e"/>
    <property type="match status" value="1"/>
</dbReference>
<dbReference type="Gene3D" id="3.40.50.720">
    <property type="entry name" value="NAD(P)-binding Rossmann-like Domain"/>
    <property type="match status" value="2"/>
</dbReference>
<dbReference type="HOGENOM" id="CLU_013560_5_2_9"/>
<comment type="similarity">
    <text evidence="1">Belongs to the polysaccharide synthase family.</text>
</comment>
<evidence type="ECO:0000313" key="5">
    <source>
        <dbReference type="Proteomes" id="UP000001968"/>
    </source>
</evidence>
<keyword evidence="2" id="KW-1133">Transmembrane helix</keyword>
<dbReference type="InterPro" id="IPR051203">
    <property type="entry name" value="Polysaccharide_Synthase-Rel"/>
</dbReference>
<proteinExistence type="inferred from homology"/>
<dbReference type="AlphaFoldDB" id="Q0B0M1"/>
<evidence type="ECO:0000256" key="2">
    <source>
        <dbReference type="SAM" id="Phobius"/>
    </source>
</evidence>
<keyword evidence="5" id="KW-1185">Reference proteome</keyword>
<dbReference type="PANTHER" id="PTHR43318">
    <property type="entry name" value="UDP-N-ACETYLGLUCOSAMINE 4,6-DEHYDRATASE"/>
    <property type="match status" value="1"/>
</dbReference>
<dbReference type="OrthoDB" id="9803111at2"/>
<feature type="transmembrane region" description="Helical" evidence="2">
    <location>
        <begin position="48"/>
        <end position="65"/>
    </location>
</feature>
<dbReference type="InterPro" id="IPR036291">
    <property type="entry name" value="NAD(P)-bd_dom_sf"/>
</dbReference>
<dbReference type="InterPro" id="IPR003869">
    <property type="entry name" value="Polysac_CapD-like"/>
</dbReference>
<dbReference type="eggNOG" id="COG1086">
    <property type="taxonomic scope" value="Bacteria"/>
</dbReference>
<feature type="transmembrane region" description="Helical" evidence="2">
    <location>
        <begin position="77"/>
        <end position="97"/>
    </location>
</feature>
<sequence>MTYWLRLILMLLFDSCLINLSIGFSLWLRFEGEGGIPANYLEAFFTLIPWYTFITLGALYAMRLYHRMWKYASIGELFGIVKAVTTSTAIVIILIYTIPLSYLPRSVYIMSWVFMIIFIGSSRLSWRLLRDLIIKESNKKAKRTLIIGAGDAGAMVARELNNNQSLNLLPVGFVDDSPLKQKLSIFGIPVLGSREQIPFLTASHGIEEIIIAMPSAEGRTIREIVNICQATGVRLRIFEGTDDLLHSRSKIRDVQLEDLLRREPVKLDLEEIAAYLQGKTVLISGAGGSIGSELCRQVCRHRPQRLILLECSENNLFDIDNELRESFPEQALEAELADVRNREKLQAVFEKYFPQVIFHAAAFKHVPMMEMHPEEALNNNVLGTRNIAEMADKYGSETFILISTDKAVNPTNVMGASKRIAELIVKDINRSSQTRFAAVRFGNVLGSRGSVVPIFLKQIQKGGPLTVTHPDMTRYFMTIPEAVELVIQAGAIARGGEIFVLDMGEPVKIADLANDLIRLSGYDPELDIEIKYTGIRPGEKLYEELFSGYEEMAATRHQRIFISTKELDERYNGIKNNITAWINNLSPERNEIIRFIQELIPEYCGSEANEEPVPRGEVIYLEKRGNRIKKSSGIK</sequence>
<dbReference type="InterPro" id="IPR029063">
    <property type="entry name" value="SAM-dependent_MTases_sf"/>
</dbReference>
<dbReference type="SUPFAM" id="SSF53335">
    <property type="entry name" value="S-adenosyl-L-methionine-dependent methyltransferases"/>
    <property type="match status" value="1"/>
</dbReference>